<dbReference type="Proteomes" id="UP001208570">
    <property type="component" value="Unassembled WGS sequence"/>
</dbReference>
<organism evidence="2 3">
    <name type="scientific">Paralvinella palmiformis</name>
    <dbReference type="NCBI Taxonomy" id="53620"/>
    <lineage>
        <taxon>Eukaryota</taxon>
        <taxon>Metazoa</taxon>
        <taxon>Spiralia</taxon>
        <taxon>Lophotrochozoa</taxon>
        <taxon>Annelida</taxon>
        <taxon>Polychaeta</taxon>
        <taxon>Sedentaria</taxon>
        <taxon>Canalipalpata</taxon>
        <taxon>Terebellida</taxon>
        <taxon>Terebelliformia</taxon>
        <taxon>Alvinellidae</taxon>
        <taxon>Paralvinella</taxon>
    </lineage>
</organism>
<name>A0AAD9JJQ4_9ANNE</name>
<reference evidence="2" key="1">
    <citation type="journal article" date="2023" name="Mol. Biol. Evol.">
        <title>Third-Generation Sequencing Reveals the Adaptive Role of the Epigenome in Three Deep-Sea Polychaetes.</title>
        <authorList>
            <person name="Perez M."/>
            <person name="Aroh O."/>
            <person name="Sun Y."/>
            <person name="Lan Y."/>
            <person name="Juniper S.K."/>
            <person name="Young C.R."/>
            <person name="Angers B."/>
            <person name="Qian P.Y."/>
        </authorList>
    </citation>
    <scope>NUCLEOTIDE SEQUENCE</scope>
    <source>
        <strain evidence="2">P08H-3</strain>
    </source>
</reference>
<keyword evidence="3" id="KW-1185">Reference proteome</keyword>
<proteinExistence type="predicted"/>
<protein>
    <submittedName>
        <fullName evidence="2">Uncharacterized protein</fullName>
    </submittedName>
</protein>
<dbReference type="EMBL" id="JAODUP010000288">
    <property type="protein sequence ID" value="KAK2153725.1"/>
    <property type="molecule type" value="Genomic_DNA"/>
</dbReference>
<evidence type="ECO:0000313" key="2">
    <source>
        <dbReference type="EMBL" id="KAK2153725.1"/>
    </source>
</evidence>
<comment type="caution">
    <text evidence="2">The sequence shown here is derived from an EMBL/GenBank/DDBJ whole genome shotgun (WGS) entry which is preliminary data.</text>
</comment>
<dbReference type="AlphaFoldDB" id="A0AAD9JJQ4"/>
<sequence length="51" mass="5771">MTSGAPIEVRAELGNPEAIKRSLRLERDKHLPNNSNSVGDMLEDEWTKYSD</sequence>
<evidence type="ECO:0000313" key="3">
    <source>
        <dbReference type="Proteomes" id="UP001208570"/>
    </source>
</evidence>
<evidence type="ECO:0000256" key="1">
    <source>
        <dbReference type="SAM" id="MobiDB-lite"/>
    </source>
</evidence>
<gene>
    <name evidence="2" type="ORF">LSH36_288g03066</name>
</gene>
<feature type="region of interest" description="Disordered" evidence="1">
    <location>
        <begin position="24"/>
        <end position="51"/>
    </location>
</feature>
<accession>A0AAD9JJQ4</accession>